<dbReference type="PROSITE" id="PS50178">
    <property type="entry name" value="ZF_FYVE"/>
    <property type="match status" value="1"/>
</dbReference>
<dbReference type="SMART" id="SM00064">
    <property type="entry name" value="FYVE"/>
    <property type="match status" value="1"/>
</dbReference>
<dbReference type="InterPro" id="IPR017907">
    <property type="entry name" value="Znf_RING_CS"/>
</dbReference>
<dbReference type="GO" id="GO:0008270">
    <property type="term" value="F:zinc ion binding"/>
    <property type="evidence" value="ECO:0007669"/>
    <property type="project" value="UniProtKB-KW"/>
</dbReference>
<feature type="compositionally biased region" description="Polar residues" evidence="5">
    <location>
        <begin position="64"/>
        <end position="76"/>
    </location>
</feature>
<comment type="caution">
    <text evidence="7">The sequence shown here is derived from an EMBL/GenBank/DDBJ whole genome shotgun (WGS) entry which is preliminary data.</text>
</comment>
<sequence length="514" mass="58216">MSLPQQPSQPQQLLGQDGKDTRMGRQRSASRSNTTRAQESLSYSQDPPYSSPEPQRTMWVAHRPSNTSLQSRPSHPTTKEHGDNFESLIESLWPGPKRRSIDDQELHQQLQHSYECSNPRAQIPLQILDSSFEQFLRRSMSTSSDRTEVTDGTPTQQRLHPSQHKSVTFWQCQQHRGSTSDSTGSTETYVELPPIRRREIVSRLDESVRNVMASVLSDEYSNVSWKYKFHKKDISYYMDENSVGLGQARFCCVTQIHATVDEFVQLFQVSDPDTMARNNRVLSGSLHESRVLSVLRQPTQEQPMNSMYVRYVSCQAPELLTAREMCGAIATELIRQPDGSAIGFCFWDTVNDPEFAEAANIFEHCAPFRAGFFLQGPGQTRSSTGGSIQGYTKVVYVVESEHGGWAPGLTSRLLMEKFGANLARLRAHFRRKQLDSRTFVMKTEWRSKRAAKSCKRCKKHFQVLSHRVNCHACGHVVCKACVSKELVELHAVDLVSMQICLTCLKKVGLSFPSS</sequence>
<dbReference type="SUPFAM" id="SSF57903">
    <property type="entry name" value="FYVE/PHD zinc finger"/>
    <property type="match status" value="1"/>
</dbReference>
<feature type="region of interest" description="Disordered" evidence="5">
    <location>
        <begin position="1"/>
        <end position="83"/>
    </location>
</feature>
<dbReference type="InterPro" id="IPR017455">
    <property type="entry name" value="Znf_FYVE-rel"/>
</dbReference>
<dbReference type="InterPro" id="IPR011011">
    <property type="entry name" value="Znf_FYVE_PHD"/>
</dbReference>
<keyword evidence="8" id="KW-1185">Reference proteome</keyword>
<keyword evidence="2 4" id="KW-0863">Zinc-finger</keyword>
<feature type="region of interest" description="Disordered" evidence="5">
    <location>
        <begin position="140"/>
        <end position="163"/>
    </location>
</feature>
<dbReference type="PROSITE" id="PS00518">
    <property type="entry name" value="ZF_RING_1"/>
    <property type="match status" value="1"/>
</dbReference>
<dbReference type="Pfam" id="PF01363">
    <property type="entry name" value="FYVE"/>
    <property type="match status" value="1"/>
</dbReference>
<name>A0AAV0U2J8_HYABA</name>
<dbReference type="PANTHER" id="PTHR43102:SF2">
    <property type="entry name" value="GAF DOMAIN-CONTAINING PROTEIN"/>
    <property type="match status" value="1"/>
</dbReference>
<dbReference type="EMBL" id="CANTFL010001041">
    <property type="protein sequence ID" value="CAI5730603.1"/>
    <property type="molecule type" value="Genomic_DNA"/>
</dbReference>
<dbReference type="InterPro" id="IPR023393">
    <property type="entry name" value="START-like_dom_sf"/>
</dbReference>
<feature type="domain" description="FYVE-type" evidence="6">
    <location>
        <begin position="448"/>
        <end position="508"/>
    </location>
</feature>
<dbReference type="SUPFAM" id="SSF55961">
    <property type="entry name" value="Bet v1-like"/>
    <property type="match status" value="1"/>
</dbReference>
<evidence type="ECO:0000256" key="5">
    <source>
        <dbReference type="SAM" id="MobiDB-lite"/>
    </source>
</evidence>
<evidence type="ECO:0000259" key="6">
    <source>
        <dbReference type="PROSITE" id="PS50178"/>
    </source>
</evidence>
<evidence type="ECO:0000313" key="8">
    <source>
        <dbReference type="Proteomes" id="UP001162031"/>
    </source>
</evidence>
<evidence type="ECO:0000256" key="3">
    <source>
        <dbReference type="ARBA" id="ARBA00022833"/>
    </source>
</evidence>
<evidence type="ECO:0000256" key="1">
    <source>
        <dbReference type="ARBA" id="ARBA00022723"/>
    </source>
</evidence>
<keyword evidence="3" id="KW-0862">Zinc</keyword>
<organism evidence="7 8">
    <name type="scientific">Hyaloperonospora brassicae</name>
    <name type="common">Brassica downy mildew</name>
    <name type="synonym">Peronospora brassicae</name>
    <dbReference type="NCBI Taxonomy" id="162125"/>
    <lineage>
        <taxon>Eukaryota</taxon>
        <taxon>Sar</taxon>
        <taxon>Stramenopiles</taxon>
        <taxon>Oomycota</taxon>
        <taxon>Peronosporomycetes</taxon>
        <taxon>Peronosporales</taxon>
        <taxon>Peronosporaceae</taxon>
        <taxon>Hyaloperonospora</taxon>
    </lineage>
</organism>
<dbReference type="AlphaFoldDB" id="A0AAV0U2J8"/>
<dbReference type="CDD" id="cd00065">
    <property type="entry name" value="FYVE_like_SF"/>
    <property type="match status" value="1"/>
</dbReference>
<feature type="compositionally biased region" description="Low complexity" evidence="5">
    <location>
        <begin position="1"/>
        <end position="14"/>
    </location>
</feature>
<dbReference type="InterPro" id="IPR000306">
    <property type="entry name" value="Znf_FYVE"/>
</dbReference>
<accession>A0AAV0U2J8</accession>
<dbReference type="InterPro" id="IPR013083">
    <property type="entry name" value="Znf_RING/FYVE/PHD"/>
</dbReference>
<proteinExistence type="predicted"/>
<dbReference type="Gene3D" id="3.30.530.20">
    <property type="match status" value="1"/>
</dbReference>
<evidence type="ECO:0000256" key="4">
    <source>
        <dbReference type="PROSITE-ProRule" id="PRU00091"/>
    </source>
</evidence>
<keyword evidence="1" id="KW-0479">Metal-binding</keyword>
<reference evidence="7" key="1">
    <citation type="submission" date="2022-12" db="EMBL/GenBank/DDBJ databases">
        <authorList>
            <person name="Webb A."/>
        </authorList>
    </citation>
    <scope>NUCLEOTIDE SEQUENCE</scope>
    <source>
        <strain evidence="7">Hp1</strain>
    </source>
</reference>
<gene>
    <name evidence="7" type="ORF">HBR001_LOCUS4910</name>
</gene>
<evidence type="ECO:0000256" key="2">
    <source>
        <dbReference type="ARBA" id="ARBA00022771"/>
    </source>
</evidence>
<dbReference type="PANTHER" id="PTHR43102">
    <property type="entry name" value="SLR1143 PROTEIN"/>
    <property type="match status" value="1"/>
</dbReference>
<evidence type="ECO:0000313" key="7">
    <source>
        <dbReference type="EMBL" id="CAI5730603.1"/>
    </source>
</evidence>
<protein>
    <recommendedName>
        <fullName evidence="6">FYVE-type domain-containing protein</fullName>
    </recommendedName>
</protein>
<dbReference type="Gene3D" id="3.30.40.10">
    <property type="entry name" value="Zinc/RING finger domain, C3HC4 (zinc finger)"/>
    <property type="match status" value="1"/>
</dbReference>
<dbReference type="Proteomes" id="UP001162031">
    <property type="component" value="Unassembled WGS sequence"/>
</dbReference>
<feature type="compositionally biased region" description="Polar residues" evidence="5">
    <location>
        <begin position="27"/>
        <end position="54"/>
    </location>
</feature>